<evidence type="ECO:0000313" key="3">
    <source>
        <dbReference type="RefSeq" id="XP_023954341.1"/>
    </source>
</evidence>
<keyword evidence="2" id="KW-1185">Reference proteome</keyword>
<dbReference type="RefSeq" id="XP_052740872.1">
    <property type="nucleotide sequence ID" value="XM_052884912.1"/>
</dbReference>
<dbReference type="AlphaFoldDB" id="A0A6J1P958"/>
<dbReference type="KEGG" id="bany:112057956"/>
<feature type="compositionally biased region" description="Polar residues" evidence="1">
    <location>
        <begin position="98"/>
        <end position="111"/>
    </location>
</feature>
<gene>
    <name evidence="3 4" type="primary">LOC112057956</name>
</gene>
<protein>
    <submittedName>
        <fullName evidence="3 4">Uncharacterized protein LOC112057956</fullName>
    </submittedName>
</protein>
<dbReference type="GeneID" id="112057956"/>
<dbReference type="OrthoDB" id="10049726at2759"/>
<accession>A0A6J1P958</accession>
<reference evidence="3" key="1">
    <citation type="submission" date="2025-04" db="UniProtKB">
        <authorList>
            <consortium name="RefSeq"/>
        </authorList>
    </citation>
    <scope>IDENTIFICATION</scope>
</reference>
<feature type="region of interest" description="Disordered" evidence="1">
    <location>
        <begin position="98"/>
        <end position="123"/>
    </location>
</feature>
<evidence type="ECO:0000313" key="4">
    <source>
        <dbReference type="RefSeq" id="XP_052740872.1"/>
    </source>
</evidence>
<name>A0A6J1P958_BICAN</name>
<dbReference type="Proteomes" id="UP001652582">
    <property type="component" value="Chromosome 13"/>
</dbReference>
<proteinExistence type="predicted"/>
<evidence type="ECO:0000313" key="2">
    <source>
        <dbReference type="Proteomes" id="UP001652582"/>
    </source>
</evidence>
<sequence>MAYTAACKQQYLLSLLEQTSAIDQPRQFGHRNVCLRCGRSVASQVTRLLHTGSSCELRIYNAIEECIMPQTIKQGNHICHNCWVAADRAAVHIVSGPSTSSRVLTEPSASQPGEDRNNQPEPTIVLPGYMRAVPLFKVLCS</sequence>
<evidence type="ECO:0000256" key="1">
    <source>
        <dbReference type="SAM" id="MobiDB-lite"/>
    </source>
</evidence>
<organism evidence="2 3">
    <name type="scientific">Bicyclus anynana</name>
    <name type="common">Squinting bush brown butterfly</name>
    <dbReference type="NCBI Taxonomy" id="110368"/>
    <lineage>
        <taxon>Eukaryota</taxon>
        <taxon>Metazoa</taxon>
        <taxon>Ecdysozoa</taxon>
        <taxon>Arthropoda</taxon>
        <taxon>Hexapoda</taxon>
        <taxon>Insecta</taxon>
        <taxon>Pterygota</taxon>
        <taxon>Neoptera</taxon>
        <taxon>Endopterygota</taxon>
        <taxon>Lepidoptera</taxon>
        <taxon>Glossata</taxon>
        <taxon>Ditrysia</taxon>
        <taxon>Papilionoidea</taxon>
        <taxon>Nymphalidae</taxon>
        <taxon>Satyrinae</taxon>
        <taxon>Satyrini</taxon>
        <taxon>Mycalesina</taxon>
        <taxon>Bicyclus</taxon>
    </lineage>
</organism>
<dbReference type="RefSeq" id="XP_023954341.1">
    <property type="nucleotide sequence ID" value="XM_024098573.1"/>
</dbReference>